<dbReference type="Pfam" id="PF03221">
    <property type="entry name" value="HTH_Tnp_Tc5"/>
    <property type="match status" value="1"/>
</dbReference>
<dbReference type="PROSITE" id="PS51253">
    <property type="entry name" value="HTH_CENPB"/>
    <property type="match status" value="1"/>
</dbReference>
<dbReference type="SMART" id="SM00674">
    <property type="entry name" value="CENPB"/>
    <property type="match status" value="1"/>
</dbReference>
<dbReference type="KEGG" id="psoj:PHYSODRAFT_474294"/>
<gene>
    <name evidence="3" type="ORF">PHYSODRAFT_474294</name>
</gene>
<evidence type="ECO:0000313" key="3">
    <source>
        <dbReference type="EMBL" id="EGZ27388.1"/>
    </source>
</evidence>
<dbReference type="PANTHER" id="PTHR19303:SF57">
    <property type="entry name" value="HTH CENPB-TYPE DOMAIN-CONTAINING PROTEIN"/>
    <property type="match status" value="1"/>
</dbReference>
<dbReference type="AlphaFoldDB" id="G4YFN3"/>
<dbReference type="InterPro" id="IPR006600">
    <property type="entry name" value="HTH_CenpB_DNA-bd_dom"/>
</dbReference>
<keyword evidence="4" id="KW-1185">Reference proteome</keyword>
<dbReference type="PANTHER" id="PTHR19303">
    <property type="entry name" value="TRANSPOSON"/>
    <property type="match status" value="1"/>
</dbReference>
<proteinExistence type="predicted"/>
<dbReference type="SUPFAM" id="SSF46689">
    <property type="entry name" value="Homeodomain-like"/>
    <property type="match status" value="1"/>
</dbReference>
<dbReference type="RefSeq" id="XP_009514663.1">
    <property type="nucleotide sequence ID" value="XM_009516368.1"/>
</dbReference>
<protein>
    <recommendedName>
        <fullName evidence="2">HTH CENPB-type domain-containing protein</fullName>
    </recommendedName>
</protein>
<dbReference type="GO" id="GO:0003677">
    <property type="term" value="F:DNA binding"/>
    <property type="evidence" value="ECO:0007669"/>
    <property type="project" value="UniProtKB-KW"/>
</dbReference>
<dbReference type="Proteomes" id="UP000002640">
    <property type="component" value="Unassembled WGS sequence"/>
</dbReference>
<dbReference type="GO" id="GO:0005634">
    <property type="term" value="C:nucleus"/>
    <property type="evidence" value="ECO:0007669"/>
    <property type="project" value="TreeGrafter"/>
</dbReference>
<evidence type="ECO:0000259" key="2">
    <source>
        <dbReference type="PROSITE" id="PS51253"/>
    </source>
</evidence>
<dbReference type="InterPro" id="IPR009057">
    <property type="entry name" value="Homeodomain-like_sf"/>
</dbReference>
<dbReference type="EMBL" id="JH159151">
    <property type="protein sequence ID" value="EGZ27388.1"/>
    <property type="molecule type" value="Genomic_DNA"/>
</dbReference>
<evidence type="ECO:0000256" key="1">
    <source>
        <dbReference type="ARBA" id="ARBA00023125"/>
    </source>
</evidence>
<dbReference type="InterPro" id="IPR050863">
    <property type="entry name" value="CenT-Element_Derived"/>
</dbReference>
<organism evidence="3 4">
    <name type="scientific">Phytophthora sojae (strain P6497)</name>
    <name type="common">Soybean stem and root rot agent</name>
    <name type="synonym">Phytophthora megasperma f. sp. glycines</name>
    <dbReference type="NCBI Taxonomy" id="1094619"/>
    <lineage>
        <taxon>Eukaryota</taxon>
        <taxon>Sar</taxon>
        <taxon>Stramenopiles</taxon>
        <taxon>Oomycota</taxon>
        <taxon>Peronosporomycetes</taxon>
        <taxon>Peronosporales</taxon>
        <taxon>Peronosporaceae</taxon>
        <taxon>Phytophthora</taxon>
    </lineage>
</organism>
<sequence>MARAPPPGRPRLPDDQRRWKTKRALTSYTVATKKAVVEHLRLHCIVQFTMDTFFPDLPTEKYQGRRVLVLRWARQYDSIAATCASVGGGGKRKTRSTGSATILPLDVELDIVSWINDLRAEGVPVTSLMLRLKALSAAKAAGVQRFRASTGWQRLFKRRHRLSMRSRTRQGQGSPVELDKTAAEFSLTVKAKAAELGVSVIYNAKQTDAFFEYLPAKTLHGTGDKTVWVRCGGKSKERATVMLLGDSNGNKYPPFLVFKSKPSTVLQRREANTRLRHGFGVTVWKEVGPAQEKEGVQVHDNAKGK</sequence>
<dbReference type="SMR" id="G4YFN3"/>
<name>G4YFN3_PHYSP</name>
<keyword evidence="1" id="KW-0238">DNA-binding</keyword>
<dbReference type="Gene3D" id="1.10.10.60">
    <property type="entry name" value="Homeodomain-like"/>
    <property type="match status" value="1"/>
</dbReference>
<evidence type="ECO:0000313" key="4">
    <source>
        <dbReference type="Proteomes" id="UP000002640"/>
    </source>
</evidence>
<feature type="domain" description="HTH CENPB-type" evidence="2">
    <location>
        <begin position="95"/>
        <end position="166"/>
    </location>
</feature>
<dbReference type="GeneID" id="20654463"/>
<dbReference type="OMA" id="NELDCEE"/>
<dbReference type="STRING" id="1094619.G4YFN3"/>
<dbReference type="InParanoid" id="G4YFN3"/>
<reference evidence="3 4" key="1">
    <citation type="journal article" date="2006" name="Science">
        <title>Phytophthora genome sequences uncover evolutionary origins and mechanisms of pathogenesis.</title>
        <authorList>
            <person name="Tyler B.M."/>
            <person name="Tripathy S."/>
            <person name="Zhang X."/>
            <person name="Dehal P."/>
            <person name="Jiang R.H."/>
            <person name="Aerts A."/>
            <person name="Arredondo F.D."/>
            <person name="Baxter L."/>
            <person name="Bensasson D."/>
            <person name="Beynon J.L."/>
            <person name="Chapman J."/>
            <person name="Damasceno C.M."/>
            <person name="Dorrance A.E."/>
            <person name="Dou D."/>
            <person name="Dickerman A.W."/>
            <person name="Dubchak I.L."/>
            <person name="Garbelotto M."/>
            <person name="Gijzen M."/>
            <person name="Gordon S.G."/>
            <person name="Govers F."/>
            <person name="Grunwald N.J."/>
            <person name="Huang W."/>
            <person name="Ivors K.L."/>
            <person name="Jones R.W."/>
            <person name="Kamoun S."/>
            <person name="Krampis K."/>
            <person name="Lamour K.H."/>
            <person name="Lee M.K."/>
            <person name="McDonald W.H."/>
            <person name="Medina M."/>
            <person name="Meijer H.J."/>
            <person name="Nordberg E.K."/>
            <person name="Maclean D.J."/>
            <person name="Ospina-Giraldo M.D."/>
            <person name="Morris P.F."/>
            <person name="Phuntumart V."/>
            <person name="Putnam N.H."/>
            <person name="Rash S."/>
            <person name="Rose J.K."/>
            <person name="Sakihama Y."/>
            <person name="Salamov A.A."/>
            <person name="Savidor A."/>
            <person name="Scheuring C.F."/>
            <person name="Smith B.M."/>
            <person name="Sobral B.W."/>
            <person name="Terry A."/>
            <person name="Torto-Alalibo T.A."/>
            <person name="Win J."/>
            <person name="Xu Z."/>
            <person name="Zhang H."/>
            <person name="Grigoriev I.V."/>
            <person name="Rokhsar D.S."/>
            <person name="Boore J.L."/>
        </authorList>
    </citation>
    <scope>NUCLEOTIDE SEQUENCE [LARGE SCALE GENOMIC DNA]</scope>
    <source>
        <strain evidence="3 4">P6497</strain>
    </source>
</reference>
<accession>G4YFN3</accession>